<accession>A0ABD2CQI8</accession>
<evidence type="ECO:0000313" key="1">
    <source>
        <dbReference type="EMBL" id="KAL2747383.1"/>
    </source>
</evidence>
<sequence length="72" mass="8002">MQQPPSGGTWNQLVWWGCTTARKGYKAAAVDSWSSHATNFHQSHLKTRSTHAPQVKEKGIRWCGGDTLPPVK</sequence>
<name>A0ABD2CQI8_VESMC</name>
<keyword evidence="2" id="KW-1185">Reference proteome</keyword>
<dbReference type="AlphaFoldDB" id="A0ABD2CQI8"/>
<evidence type="ECO:0000313" key="2">
    <source>
        <dbReference type="Proteomes" id="UP001607303"/>
    </source>
</evidence>
<dbReference type="EMBL" id="JAYRBN010000035">
    <property type="protein sequence ID" value="KAL2747383.1"/>
    <property type="molecule type" value="Genomic_DNA"/>
</dbReference>
<gene>
    <name evidence="1" type="ORF">V1477_004075</name>
</gene>
<proteinExistence type="predicted"/>
<organism evidence="1 2">
    <name type="scientific">Vespula maculifrons</name>
    <name type="common">Eastern yellow jacket</name>
    <name type="synonym">Wasp</name>
    <dbReference type="NCBI Taxonomy" id="7453"/>
    <lineage>
        <taxon>Eukaryota</taxon>
        <taxon>Metazoa</taxon>
        <taxon>Ecdysozoa</taxon>
        <taxon>Arthropoda</taxon>
        <taxon>Hexapoda</taxon>
        <taxon>Insecta</taxon>
        <taxon>Pterygota</taxon>
        <taxon>Neoptera</taxon>
        <taxon>Endopterygota</taxon>
        <taxon>Hymenoptera</taxon>
        <taxon>Apocrita</taxon>
        <taxon>Aculeata</taxon>
        <taxon>Vespoidea</taxon>
        <taxon>Vespidae</taxon>
        <taxon>Vespinae</taxon>
        <taxon>Vespula</taxon>
    </lineage>
</organism>
<dbReference type="Proteomes" id="UP001607303">
    <property type="component" value="Unassembled WGS sequence"/>
</dbReference>
<comment type="caution">
    <text evidence="1">The sequence shown here is derived from an EMBL/GenBank/DDBJ whole genome shotgun (WGS) entry which is preliminary data.</text>
</comment>
<reference evidence="1 2" key="1">
    <citation type="journal article" date="2024" name="Ann. Entomol. Soc. Am.">
        <title>Genomic analyses of the southern and eastern yellowjacket wasps (Hymenoptera: Vespidae) reveal evolutionary signatures of social life.</title>
        <authorList>
            <person name="Catto M.A."/>
            <person name="Caine P.B."/>
            <person name="Orr S.E."/>
            <person name="Hunt B.G."/>
            <person name="Goodisman M.A.D."/>
        </authorList>
    </citation>
    <scope>NUCLEOTIDE SEQUENCE [LARGE SCALE GENOMIC DNA]</scope>
    <source>
        <strain evidence="1">232</strain>
        <tissue evidence="1">Head and thorax</tissue>
    </source>
</reference>
<protein>
    <submittedName>
        <fullName evidence="1">Uncharacterized protein</fullName>
    </submittedName>
</protein>